<reference evidence="2" key="2">
    <citation type="journal article" date="2016" name="G3 (Bethesda)">
        <title>Genome Evolution in Three Species of Cactophilic Drosophila.</title>
        <authorList>
            <person name="Sanchez-Flores A."/>
            <person name="Penazola F."/>
            <person name="Carpinteyro-Ponce J."/>
            <person name="Nazario-Yepiz N."/>
            <person name="Abreu-Goodger C."/>
            <person name="Machado C.A."/>
            <person name="Markow T.A."/>
        </authorList>
    </citation>
    <scope>NUCLEOTIDE SEQUENCE [LARGE SCALE GENOMIC DNA]</scope>
</reference>
<dbReference type="GeneID" id="108609661"/>
<dbReference type="PANTHER" id="PTHR47412:SF1">
    <property type="entry name" value="FI01434P-RELATED"/>
    <property type="match status" value="1"/>
</dbReference>
<accession>A0ABM1NPI7</accession>
<feature type="chain" id="PRO_5045511967" evidence="1">
    <location>
        <begin position="21"/>
        <end position="414"/>
    </location>
</feature>
<protein>
    <submittedName>
        <fullName evidence="3">Beta-1,4-glucuronyltransferase 1</fullName>
    </submittedName>
</protein>
<keyword evidence="2" id="KW-1185">Reference proteome</keyword>
<feature type="signal peptide" evidence="1">
    <location>
        <begin position="1"/>
        <end position="20"/>
    </location>
</feature>
<proteinExistence type="predicted"/>
<evidence type="ECO:0000313" key="3">
    <source>
        <dbReference type="RefSeq" id="XP_017856873.1"/>
    </source>
</evidence>
<evidence type="ECO:0000313" key="2">
    <source>
        <dbReference type="Proteomes" id="UP000694904"/>
    </source>
</evidence>
<dbReference type="RefSeq" id="XP_017856873.1">
    <property type="nucleotide sequence ID" value="XM_018001384.1"/>
</dbReference>
<organism evidence="2 3">
    <name type="scientific">Drosophila arizonae</name>
    <name type="common">Fruit fly</name>
    <dbReference type="NCBI Taxonomy" id="7263"/>
    <lineage>
        <taxon>Eukaryota</taxon>
        <taxon>Metazoa</taxon>
        <taxon>Ecdysozoa</taxon>
        <taxon>Arthropoda</taxon>
        <taxon>Hexapoda</taxon>
        <taxon>Insecta</taxon>
        <taxon>Pterygota</taxon>
        <taxon>Neoptera</taxon>
        <taxon>Endopterygota</taxon>
        <taxon>Diptera</taxon>
        <taxon>Brachycera</taxon>
        <taxon>Muscomorpha</taxon>
        <taxon>Ephydroidea</taxon>
        <taxon>Drosophilidae</taxon>
        <taxon>Drosophila</taxon>
    </lineage>
</organism>
<dbReference type="Pfam" id="PF13896">
    <property type="entry name" value="Glyco_transf_49"/>
    <property type="match status" value="1"/>
</dbReference>
<gene>
    <name evidence="3" type="primary">LOC108609661</name>
</gene>
<dbReference type="PANTHER" id="PTHR47412">
    <property type="entry name" value="FI01434P-RELATED"/>
    <property type="match status" value="1"/>
</dbReference>
<name>A0ABM1NPI7_DROAR</name>
<dbReference type="Proteomes" id="UP000694904">
    <property type="component" value="Chromosome 3"/>
</dbReference>
<reference evidence="2" key="1">
    <citation type="journal article" date="1997" name="Nucleic Acids Res.">
        <title>tRNAscan-SE: a program for improved detection of transfer RNA genes in genomic sequence.</title>
        <authorList>
            <person name="Lowe T.M."/>
            <person name="Eddy S.R."/>
        </authorList>
    </citation>
    <scope>NUCLEOTIDE SEQUENCE [LARGE SCALE GENOMIC DNA]</scope>
</reference>
<keyword evidence="1" id="KW-0732">Signal</keyword>
<reference evidence="3" key="3">
    <citation type="submission" date="2025-08" db="UniProtKB">
        <authorList>
            <consortium name="RefSeq"/>
        </authorList>
    </citation>
    <scope>IDENTIFICATION</scope>
    <source>
        <tissue evidence="3">Whole organism</tissue>
    </source>
</reference>
<sequence>MLKSCLWLLCLCLWLSETIAELQTDYSGGLKEADEDETLRFIALRLAVNCTDRETKFAKMQHSSYWTLMNYVPANHGLIRCSTSVTYTTHGDYRYLSNVAPLVKRWRAPISLALYAPGTDFKATVHSIMWLRQCAPERELIKRWVSFHIYFHVEHMPDKVYAQKSLGSMKVKCTRAAPFHNVPQSALYRSQRELDYPINVGRNIAKQASLTHYILASDIELYPTPGLVDGFLKMLTANMHLVNTKERIVYPLNIFEVHANATIPSTKMELRRQLATGEAIPFHIHVCPQCNKAQNLPIWINQTDNAKSINVFSVSKRLNLWDPIYIGTIHDPEYDERLSWEGMSDKMVHSYALCLMDYSFLTLDNAFLVHKPGIKMGHTDPARLSLAAKIHKKIRNRFLVEYLQKYGYQEGCTL</sequence>
<evidence type="ECO:0000256" key="1">
    <source>
        <dbReference type="SAM" id="SignalP"/>
    </source>
</evidence>